<dbReference type="InterPro" id="IPR004507">
    <property type="entry name" value="UbiX-like"/>
</dbReference>
<dbReference type="PANTHER" id="PTHR43374:SF1">
    <property type="entry name" value="FLAVIN PRENYLTRANSFERASE PAD1, MITOCHONDRIAL"/>
    <property type="match status" value="1"/>
</dbReference>
<name>A0A3E2HCC6_SCYLI</name>
<dbReference type="AlphaFoldDB" id="A0A3E2HCC6"/>
<feature type="non-terminal residue" evidence="2">
    <location>
        <position position="641"/>
    </location>
</feature>
<dbReference type="STRING" id="5539.A0A3E2HCC6"/>
<reference evidence="2 3" key="1">
    <citation type="submission" date="2018-05" db="EMBL/GenBank/DDBJ databases">
        <title>Draft genome sequence of Scytalidium lignicola DSM 105466, a ubiquitous saprotrophic fungus.</title>
        <authorList>
            <person name="Buettner E."/>
            <person name="Gebauer A.M."/>
            <person name="Hofrichter M."/>
            <person name="Liers C."/>
            <person name="Kellner H."/>
        </authorList>
    </citation>
    <scope>NUCLEOTIDE SEQUENCE [LARGE SCALE GENOMIC DNA]</scope>
    <source>
        <strain evidence="2 3">DSM 105466</strain>
    </source>
</reference>
<evidence type="ECO:0000313" key="2">
    <source>
        <dbReference type="EMBL" id="RFU30793.1"/>
    </source>
</evidence>
<accession>A0A3E2HCC6</accession>
<organism evidence="2 3">
    <name type="scientific">Scytalidium lignicola</name>
    <name type="common">Hyphomycete</name>
    <dbReference type="NCBI Taxonomy" id="5539"/>
    <lineage>
        <taxon>Eukaryota</taxon>
        <taxon>Fungi</taxon>
        <taxon>Dikarya</taxon>
        <taxon>Ascomycota</taxon>
        <taxon>Pezizomycotina</taxon>
        <taxon>Leotiomycetes</taxon>
        <taxon>Leotiomycetes incertae sedis</taxon>
        <taxon>Scytalidium</taxon>
    </lineage>
</organism>
<sequence>MLFSTCVKTNAMSGSLQWEPCVDREQIDRVLRARQSRQKAKACYPCRKRKRRDHPEICVYVTEQRERHESQQKQLDYFQEDNSIQSVSESSAKRRRTTPVSVEESSVDEAHDTETVTPDAHTIRTRYTEANPIISLVRSQAQTVESTTPGDVGTVLGLENSYSVFPFMEMRTTEDRWAALLQIIPSRKDVLTFAHFYRALIYPFTSAIVDFERFELDVCDYLIALSAGEFKCIDKVSGRWITENSVGLISLILAVLAAGAYFSDEDRATRTNLSQDFGRLAQTMGLDRENNSSYTSESRRVKTRTLWANIMCQECLLSLCHGRNPTVPGNTEIINDSSSTTSNLTYRIAMLRISTLGISIMTSDKRSDYDKCLETLSAVDNLRRDVAPHLQSRENCTNQHQHLEHLALVIHMSFFISWICRPAIKSKSASADASRESILRRRARQSLIDVSQAFLDFQIISTVPLKMWSMIHAALCCTLILSVWEETKNDGECRSLTQQVIEIFSSESTLKDNHASKLDNNQWLTGQHIKALVSLRNAFNETVPVVSQQQVVEENPNNLDINLNSVRPQSTSSSDNPPFLATGSLEDQNSLGNTITDAVDITNLSPIAFLDSVMNDYYIGYPEDNNFQTTDEWLAAPPSIF</sequence>
<feature type="compositionally biased region" description="Polar residues" evidence="1">
    <location>
        <begin position="564"/>
        <end position="576"/>
    </location>
</feature>
<dbReference type="EMBL" id="NCSJ02000091">
    <property type="protein sequence ID" value="RFU30793.1"/>
    <property type="molecule type" value="Genomic_DNA"/>
</dbReference>
<dbReference type="PANTHER" id="PTHR43374">
    <property type="entry name" value="FLAVIN PRENYLTRANSFERASE"/>
    <property type="match status" value="1"/>
</dbReference>
<comment type="caution">
    <text evidence="2">The sequence shown here is derived from an EMBL/GenBank/DDBJ whole genome shotgun (WGS) entry which is preliminary data.</text>
</comment>
<feature type="compositionally biased region" description="Polar residues" evidence="1">
    <location>
        <begin position="80"/>
        <end position="90"/>
    </location>
</feature>
<feature type="region of interest" description="Disordered" evidence="1">
    <location>
        <begin position="69"/>
        <end position="122"/>
    </location>
</feature>
<evidence type="ECO:0008006" key="4">
    <source>
        <dbReference type="Google" id="ProtNLM"/>
    </source>
</evidence>
<dbReference type="CDD" id="cd12148">
    <property type="entry name" value="fungal_TF_MHR"/>
    <property type="match status" value="1"/>
</dbReference>
<protein>
    <recommendedName>
        <fullName evidence="4">Transcription factor domain-containing protein</fullName>
    </recommendedName>
</protein>
<feature type="non-terminal residue" evidence="2">
    <location>
        <position position="1"/>
    </location>
</feature>
<proteinExistence type="predicted"/>
<gene>
    <name evidence="2" type="ORF">B7463_g5534</name>
</gene>
<dbReference type="GO" id="GO:0016831">
    <property type="term" value="F:carboxy-lyase activity"/>
    <property type="evidence" value="ECO:0007669"/>
    <property type="project" value="TreeGrafter"/>
</dbReference>
<feature type="region of interest" description="Disordered" evidence="1">
    <location>
        <begin position="564"/>
        <end position="587"/>
    </location>
</feature>
<dbReference type="Proteomes" id="UP000258309">
    <property type="component" value="Unassembled WGS sequence"/>
</dbReference>
<evidence type="ECO:0000313" key="3">
    <source>
        <dbReference type="Proteomes" id="UP000258309"/>
    </source>
</evidence>
<dbReference type="OMA" id="VWQDCLL"/>
<keyword evidence="3" id="KW-1185">Reference proteome</keyword>
<evidence type="ECO:0000256" key="1">
    <source>
        <dbReference type="SAM" id="MobiDB-lite"/>
    </source>
</evidence>
<dbReference type="OrthoDB" id="3436718at2759"/>